<evidence type="ECO:0000313" key="4">
    <source>
        <dbReference type="Proteomes" id="UP000515349"/>
    </source>
</evidence>
<dbReference type="KEGG" id="cbau:H1R16_08610"/>
<dbReference type="EMBL" id="CP059472">
    <property type="protein sequence ID" value="QMS97779.1"/>
    <property type="molecule type" value="Genomic_DNA"/>
</dbReference>
<evidence type="ECO:0000313" key="2">
    <source>
        <dbReference type="EMBL" id="MBA5246877.1"/>
    </source>
</evidence>
<reference evidence="3" key="1">
    <citation type="submission" date="2020-07" db="EMBL/GenBank/DDBJ databases">
        <title>Chryseobacterium sp. CX-624.</title>
        <authorList>
            <person name="Yang C."/>
        </authorList>
    </citation>
    <scope>NUCLEOTIDE SEQUENCE</scope>
    <source>
        <strain evidence="3">CX-624</strain>
    </source>
</reference>
<dbReference type="EMBL" id="JACEUX010000002">
    <property type="protein sequence ID" value="MBA5246877.1"/>
    <property type="molecule type" value="Genomic_DNA"/>
</dbReference>
<organism evidence="3 4">
    <name type="scientific">Marnyiella aurantia</name>
    <dbReference type="NCBI Taxonomy" id="2758037"/>
    <lineage>
        <taxon>Bacteria</taxon>
        <taxon>Pseudomonadati</taxon>
        <taxon>Bacteroidota</taxon>
        <taxon>Flavobacteriia</taxon>
        <taxon>Flavobacteriales</taxon>
        <taxon>Weeksellaceae</taxon>
        <taxon>Marnyiella</taxon>
    </lineage>
</organism>
<keyword evidence="5" id="KW-1185">Reference proteome</keyword>
<dbReference type="RefSeq" id="WP_181886984.1">
    <property type="nucleotide sequence ID" value="NZ_CP059472.1"/>
</dbReference>
<protein>
    <recommendedName>
        <fullName evidence="6">50S ribosomal protein L27</fullName>
    </recommendedName>
</protein>
<reference evidence="4" key="2">
    <citation type="submission" date="2020-07" db="EMBL/GenBank/DDBJ databases">
        <title>Chryseobacterium sp.cx-624.</title>
        <authorList>
            <person name="Yang C."/>
        </authorList>
    </citation>
    <scope>NUCLEOTIDE SEQUENCE [LARGE SCALE GENOMIC DNA]</scope>
    <source>
        <strain evidence="4">cx-624</strain>
    </source>
</reference>
<evidence type="ECO:0008006" key="6">
    <source>
        <dbReference type="Google" id="ProtNLM"/>
    </source>
</evidence>
<reference evidence="5" key="3">
    <citation type="submission" date="2020-07" db="EMBL/GenBank/DDBJ databases">
        <title>Flavobacterium sp. xlx-214.</title>
        <authorList>
            <person name="Yang C."/>
        </authorList>
    </citation>
    <scope>NUCLEOTIDE SEQUENCE [LARGE SCALE GENOMIC DNA]</scope>
    <source>
        <strain evidence="5">CX-624</strain>
    </source>
</reference>
<name>A0A7D7LLP8_9FLAO</name>
<keyword evidence="1" id="KW-0812">Transmembrane</keyword>
<feature type="transmembrane region" description="Helical" evidence="1">
    <location>
        <begin position="12"/>
        <end position="35"/>
    </location>
</feature>
<reference evidence="2" key="4">
    <citation type="submission" date="2020-07" db="EMBL/GenBank/DDBJ databases">
        <authorList>
            <person name="Yang C."/>
        </authorList>
    </citation>
    <scope>NUCLEOTIDE SEQUENCE</scope>
    <source>
        <strain evidence="2">Cx-624</strain>
    </source>
</reference>
<feature type="transmembrane region" description="Helical" evidence="1">
    <location>
        <begin position="47"/>
        <end position="71"/>
    </location>
</feature>
<dbReference type="Proteomes" id="UP000515349">
    <property type="component" value="Chromosome"/>
</dbReference>
<gene>
    <name evidence="3" type="ORF">H1R16_08610</name>
    <name evidence="2" type="ORF">H2507_06830</name>
</gene>
<evidence type="ECO:0000256" key="1">
    <source>
        <dbReference type="SAM" id="Phobius"/>
    </source>
</evidence>
<keyword evidence="1" id="KW-1133">Transmembrane helix</keyword>
<proteinExistence type="predicted"/>
<sequence>MDFNIMLQAHRGFAYLILLLSVVFLLALLLTMFGYSGKISKLLRKSTLFTMIFFHLQALVGLVMLFFFSPGFKAATEAGTLMSDSTARNTYVEHPFAMIVSAVLLTILNKKFKTNDTLRMGWVIMGVVALLLMAWAFQWQRLFGA</sequence>
<dbReference type="AlphaFoldDB" id="A0A7D7LLP8"/>
<keyword evidence="1" id="KW-0472">Membrane</keyword>
<evidence type="ECO:0000313" key="5">
    <source>
        <dbReference type="Proteomes" id="UP000539710"/>
    </source>
</evidence>
<accession>A0A7D7LLP8</accession>
<evidence type="ECO:0000313" key="3">
    <source>
        <dbReference type="EMBL" id="QMS97779.1"/>
    </source>
</evidence>
<feature type="transmembrane region" description="Helical" evidence="1">
    <location>
        <begin position="120"/>
        <end position="139"/>
    </location>
</feature>
<dbReference type="Proteomes" id="UP000539710">
    <property type="component" value="Unassembled WGS sequence"/>
</dbReference>